<feature type="region of interest" description="Disordered" evidence="7">
    <location>
        <begin position="93"/>
        <end position="224"/>
    </location>
</feature>
<protein>
    <submittedName>
        <fullName evidence="10">Voltage-gated potassium channel</fullName>
    </submittedName>
</protein>
<keyword evidence="5" id="KW-0406">Ion transport</keyword>
<dbReference type="InterPro" id="IPR005821">
    <property type="entry name" value="Ion_trans_dom"/>
</dbReference>
<dbReference type="Gene3D" id="2.60.120.10">
    <property type="entry name" value="Jelly Rolls"/>
    <property type="match status" value="1"/>
</dbReference>
<dbReference type="InterPro" id="IPR014710">
    <property type="entry name" value="RmlC-like_jellyroll"/>
</dbReference>
<dbReference type="PROSITE" id="PS00888">
    <property type="entry name" value="CNMP_BINDING_1"/>
    <property type="match status" value="1"/>
</dbReference>
<dbReference type="Pfam" id="PF00027">
    <property type="entry name" value="cNMP_binding"/>
    <property type="match status" value="1"/>
</dbReference>
<comment type="caution">
    <text evidence="10">The sequence shown here is derived from an EMBL/GenBank/DDBJ whole genome shotgun (WGS) entry which is preliminary data.</text>
</comment>
<evidence type="ECO:0000256" key="3">
    <source>
        <dbReference type="ARBA" id="ARBA00022692"/>
    </source>
</evidence>
<dbReference type="InterPro" id="IPR051413">
    <property type="entry name" value="K/Na_HCN_channel"/>
</dbReference>
<dbReference type="SMART" id="SM00100">
    <property type="entry name" value="cNMP"/>
    <property type="match status" value="1"/>
</dbReference>
<evidence type="ECO:0000313" key="10">
    <source>
        <dbReference type="EMBL" id="KAK7253807.1"/>
    </source>
</evidence>
<dbReference type="CDD" id="cd00038">
    <property type="entry name" value="CAP_ED"/>
    <property type="match status" value="1"/>
</dbReference>
<keyword evidence="11" id="KW-1185">Reference proteome</keyword>
<keyword evidence="4 8" id="KW-1133">Transmembrane helix</keyword>
<dbReference type="InterPro" id="IPR018490">
    <property type="entry name" value="cNMP-bd_dom_sf"/>
</dbReference>
<feature type="domain" description="Cyclic nucleotide-binding" evidence="9">
    <location>
        <begin position="854"/>
        <end position="955"/>
    </location>
</feature>
<feature type="transmembrane region" description="Helical" evidence="8">
    <location>
        <begin position="754"/>
        <end position="777"/>
    </location>
</feature>
<sequence length="1053" mass="116164">MDDGVDLLDAHLRSLRYTVSAAARALRGADPGRLEAQCSSIDAGVGGLGRLRDDFVRLIDGALGAERPGAPADDARSARGRDLVSSLLGAALEEEAEEDGDAVEEIPLRKKSGGGDDVEELRPAAPATYDRFRENGASDGAGPAWARAHRVQPLAPTAKERSRAPPRADDKRAKGTVAPGARPRRPKNGASAGPQLVKSIFPEDSHAGPLQRQRNKSTMSREQRRISELHAELQDMGLQIVGADPGAAFAAPEASPAATPPANRRALRAATVQAADNRALVDSERISGFMADEGGYKDLQEPALGLRAGRVFQQNPIASPAAGSRSSVATGGAIPSKGAIMRWGHTRSSRAAAPIGSKIRVRRRHAERKEVKCAGERALEKHVITFKMRIRAVYEDAGLPTGAKARVVGLLDKLGRSAPEYLVEETLAEERVDSGSSAAMFGKEQIINLAWKVEQARTHAILAACRTQAADLLSVGDTEEYLRIEGDPFNGWCGMRLLSPTEEAVQYFDLMITAALIYVFASLPLCLAFEEINERLYYVNFFCDLFFCLDVVKNLHMGYQDATGTLVMDRSRALLHYCKTWLLIDTVSSVPVAQLLELADESSDNKILSSKKALKVLKLARMTKLVKLLRASQLVKKVRNVARELLEYYQVHVSDTTMKLLRLFVAMLLLMHWGSCMLILLVRTYNYPRLSWAVLWELLEAGSGRPVVSVSHAYSWGCYKTLLLVVGQGYLDFPSGQACHTTTGWCLIESWTTLVGMFLGCIFNAYAVASFTAMIVASNVSTQEFEEQLLRTNEYMRSLHLPSELRDRIREYYHHRWHEGKIFDETLILERLNPELCMEILAYKIRELVPKVPILRTASKRFSELLAKSMDPQVYVEGECVVSEGERGDTLYFIDKGLCEILVAAVANEVVRVLGDGCFFGEGAVILKLKRTATIRSKHIMSLYCVKAEDFENTIAEYPDVSSYIERIAKRRVERIQQLHINARLSNGTELMDAEDDEDVRTPLFRAANTRAHNLGRTTKMHETPAVPLGHMGKTAAFNRFKTAMLGVAPGAK</sequence>
<evidence type="ECO:0000259" key="9">
    <source>
        <dbReference type="PROSITE" id="PS50042"/>
    </source>
</evidence>
<keyword evidence="3 8" id="KW-0812">Transmembrane</keyword>
<dbReference type="InterPro" id="IPR000595">
    <property type="entry name" value="cNMP-bd_dom"/>
</dbReference>
<feature type="compositionally biased region" description="Basic and acidic residues" evidence="7">
    <location>
        <begin position="158"/>
        <end position="173"/>
    </location>
</feature>
<dbReference type="InterPro" id="IPR018488">
    <property type="entry name" value="cNMP-bd_CS"/>
</dbReference>
<evidence type="ECO:0000256" key="8">
    <source>
        <dbReference type="SAM" id="Phobius"/>
    </source>
</evidence>
<evidence type="ECO:0000256" key="2">
    <source>
        <dbReference type="ARBA" id="ARBA00022448"/>
    </source>
</evidence>
<dbReference type="PROSITE" id="PS00889">
    <property type="entry name" value="CNMP_BINDING_2"/>
    <property type="match status" value="1"/>
</dbReference>
<evidence type="ECO:0000256" key="1">
    <source>
        <dbReference type="ARBA" id="ARBA00004141"/>
    </source>
</evidence>
<dbReference type="GO" id="GO:0034220">
    <property type="term" value="P:monoatomic ion transmembrane transport"/>
    <property type="evidence" value="ECO:0007669"/>
    <property type="project" value="UniProtKB-KW"/>
</dbReference>
<organism evidence="10 11">
    <name type="scientific">Aureococcus anophagefferens</name>
    <name type="common">Harmful bloom alga</name>
    <dbReference type="NCBI Taxonomy" id="44056"/>
    <lineage>
        <taxon>Eukaryota</taxon>
        <taxon>Sar</taxon>
        <taxon>Stramenopiles</taxon>
        <taxon>Ochrophyta</taxon>
        <taxon>Pelagophyceae</taxon>
        <taxon>Pelagomonadales</taxon>
        <taxon>Pelagomonadaceae</taxon>
        <taxon>Aureococcus</taxon>
    </lineage>
</organism>
<dbReference type="PANTHER" id="PTHR45689">
    <property type="entry name" value="I[[H]] CHANNEL, ISOFORM E"/>
    <property type="match status" value="1"/>
</dbReference>
<keyword evidence="6 8" id="KW-0472">Membrane</keyword>
<reference evidence="10 11" key="1">
    <citation type="submission" date="2024-03" db="EMBL/GenBank/DDBJ databases">
        <title>Aureococcus anophagefferens CCMP1851 and Kratosvirus quantuckense: Draft genome of a second virus-susceptible host strain in the model system.</title>
        <authorList>
            <person name="Chase E."/>
            <person name="Truchon A.R."/>
            <person name="Schepens W."/>
            <person name="Wilhelm S.W."/>
        </authorList>
    </citation>
    <scope>NUCLEOTIDE SEQUENCE [LARGE SCALE GENOMIC DNA]</scope>
    <source>
        <strain evidence="10 11">CCMP1851</strain>
    </source>
</reference>
<feature type="transmembrane region" description="Helical" evidence="8">
    <location>
        <begin position="507"/>
        <end position="529"/>
    </location>
</feature>
<gene>
    <name evidence="10" type="ORF">SO694_0000269</name>
</gene>
<feature type="transmembrane region" description="Helical" evidence="8">
    <location>
        <begin position="660"/>
        <end position="682"/>
    </location>
</feature>
<dbReference type="PROSITE" id="PS50042">
    <property type="entry name" value="CNMP_BINDING_3"/>
    <property type="match status" value="1"/>
</dbReference>
<evidence type="ECO:0000256" key="4">
    <source>
        <dbReference type="ARBA" id="ARBA00022989"/>
    </source>
</evidence>
<proteinExistence type="predicted"/>
<dbReference type="Gene3D" id="1.10.287.70">
    <property type="match status" value="1"/>
</dbReference>
<feature type="compositionally biased region" description="Acidic residues" evidence="7">
    <location>
        <begin position="93"/>
        <end position="104"/>
    </location>
</feature>
<dbReference type="Proteomes" id="UP001363151">
    <property type="component" value="Unassembled WGS sequence"/>
</dbReference>
<dbReference type="Pfam" id="PF00520">
    <property type="entry name" value="Ion_trans"/>
    <property type="match status" value="1"/>
</dbReference>
<dbReference type="PANTHER" id="PTHR45689:SF5">
    <property type="entry name" value="I[[H]] CHANNEL, ISOFORM E"/>
    <property type="match status" value="1"/>
</dbReference>
<name>A0ABR1GDA4_AURAN</name>
<keyword evidence="10" id="KW-0407">Ion channel</keyword>
<dbReference type="Gene3D" id="1.10.287.630">
    <property type="entry name" value="Helix hairpin bin"/>
    <property type="match status" value="1"/>
</dbReference>
<keyword evidence="2" id="KW-0813">Transport</keyword>
<evidence type="ECO:0000313" key="11">
    <source>
        <dbReference type="Proteomes" id="UP001363151"/>
    </source>
</evidence>
<dbReference type="EMBL" id="JBBJCI010000034">
    <property type="protein sequence ID" value="KAK7253807.1"/>
    <property type="molecule type" value="Genomic_DNA"/>
</dbReference>
<evidence type="ECO:0000256" key="5">
    <source>
        <dbReference type="ARBA" id="ARBA00023065"/>
    </source>
</evidence>
<evidence type="ECO:0000256" key="7">
    <source>
        <dbReference type="SAM" id="MobiDB-lite"/>
    </source>
</evidence>
<comment type="subcellular location">
    <subcellularLocation>
        <location evidence="1">Membrane</location>
        <topology evidence="1">Multi-pass membrane protein</topology>
    </subcellularLocation>
</comment>
<dbReference type="SUPFAM" id="SSF81324">
    <property type="entry name" value="Voltage-gated potassium channels"/>
    <property type="match status" value="1"/>
</dbReference>
<accession>A0ABR1GDA4</accession>
<dbReference type="SUPFAM" id="SSF51206">
    <property type="entry name" value="cAMP-binding domain-like"/>
    <property type="match status" value="1"/>
</dbReference>
<evidence type="ECO:0000256" key="6">
    <source>
        <dbReference type="ARBA" id="ARBA00023136"/>
    </source>
</evidence>